<evidence type="ECO:0000313" key="12">
    <source>
        <dbReference type="EMBL" id="KAB7507576.1"/>
    </source>
</evidence>
<evidence type="ECO:0000256" key="1">
    <source>
        <dbReference type="ARBA" id="ARBA00001947"/>
    </source>
</evidence>
<feature type="non-terminal residue" evidence="12">
    <location>
        <position position="1"/>
    </location>
</feature>
<keyword evidence="11" id="KW-0325">Glycoprotein</keyword>
<dbReference type="InterPro" id="IPR050344">
    <property type="entry name" value="Peptidase_M1_aminopeptidases"/>
</dbReference>
<evidence type="ECO:0000256" key="2">
    <source>
        <dbReference type="ARBA" id="ARBA00004609"/>
    </source>
</evidence>
<comment type="cofactor">
    <cofactor evidence="1">
        <name>Zn(2+)</name>
        <dbReference type="ChEBI" id="CHEBI:29105"/>
    </cofactor>
</comment>
<sequence length="137" mass="16244">KYRNTRQDDLWSCLTEAAQIDKSLPSGITVKGIMDSWTLQKGYPFLQVERHINGTALLTQRRFLFGRLSSKRKHEMKYKWWIPITFTTQDRPSFRHTRAQTWLRQEDDSLQVTGLPPQDKWVIFNLQQTGMKAFLKN</sequence>
<dbReference type="GO" id="GO:0008270">
    <property type="term" value="F:zinc ion binding"/>
    <property type="evidence" value="ECO:0007669"/>
    <property type="project" value="TreeGrafter"/>
</dbReference>
<dbReference type="AlphaFoldDB" id="A0A5N5TN53"/>
<organism evidence="12 13">
    <name type="scientific">Armadillidium nasatum</name>
    <dbReference type="NCBI Taxonomy" id="96803"/>
    <lineage>
        <taxon>Eukaryota</taxon>
        <taxon>Metazoa</taxon>
        <taxon>Ecdysozoa</taxon>
        <taxon>Arthropoda</taxon>
        <taxon>Crustacea</taxon>
        <taxon>Multicrustacea</taxon>
        <taxon>Malacostraca</taxon>
        <taxon>Eumalacostraca</taxon>
        <taxon>Peracarida</taxon>
        <taxon>Isopoda</taxon>
        <taxon>Oniscidea</taxon>
        <taxon>Crinocheta</taxon>
        <taxon>Armadillidiidae</taxon>
        <taxon>Armadillidium</taxon>
    </lineage>
</organism>
<dbReference type="GO" id="GO:0042277">
    <property type="term" value="F:peptide binding"/>
    <property type="evidence" value="ECO:0007669"/>
    <property type="project" value="TreeGrafter"/>
</dbReference>
<keyword evidence="12" id="KW-0031">Aminopeptidase</keyword>
<keyword evidence="12" id="KW-0645">Protease</keyword>
<evidence type="ECO:0000256" key="10">
    <source>
        <dbReference type="ARBA" id="ARBA00023136"/>
    </source>
</evidence>
<dbReference type="OrthoDB" id="10031169at2759"/>
<dbReference type="FunFam" id="2.60.40.1910:FF:000008">
    <property type="entry name" value="Aminopeptidase"/>
    <property type="match status" value="1"/>
</dbReference>
<dbReference type="GO" id="GO:0005615">
    <property type="term" value="C:extracellular space"/>
    <property type="evidence" value="ECO:0007669"/>
    <property type="project" value="TreeGrafter"/>
</dbReference>
<dbReference type="GO" id="GO:0005886">
    <property type="term" value="C:plasma membrane"/>
    <property type="evidence" value="ECO:0007669"/>
    <property type="project" value="UniProtKB-SubCell"/>
</dbReference>
<dbReference type="InterPro" id="IPR027268">
    <property type="entry name" value="Peptidase_M4/M1_CTD_sf"/>
</dbReference>
<dbReference type="EMBL" id="SEYY01000297">
    <property type="protein sequence ID" value="KAB7507576.1"/>
    <property type="molecule type" value="Genomic_DNA"/>
</dbReference>
<dbReference type="PANTHER" id="PTHR11533">
    <property type="entry name" value="PROTEASE M1 ZINC METALLOPROTEASE"/>
    <property type="match status" value="1"/>
</dbReference>
<comment type="similarity">
    <text evidence="3">Belongs to the peptidase M1 family.</text>
</comment>
<dbReference type="GO" id="GO:0070006">
    <property type="term" value="F:metalloaminopeptidase activity"/>
    <property type="evidence" value="ECO:0007669"/>
    <property type="project" value="TreeGrafter"/>
</dbReference>
<keyword evidence="6" id="KW-0479">Metal-binding</keyword>
<evidence type="ECO:0000256" key="8">
    <source>
        <dbReference type="ARBA" id="ARBA00022801"/>
    </source>
</evidence>
<keyword evidence="4" id="KW-1003">Cell membrane</keyword>
<accession>A0A5N5TN53</accession>
<dbReference type="Gene3D" id="1.10.390.10">
    <property type="entry name" value="Neutral Protease Domain 2"/>
    <property type="match status" value="1"/>
</dbReference>
<dbReference type="Gene3D" id="2.60.40.1910">
    <property type="match status" value="1"/>
</dbReference>
<evidence type="ECO:0000313" key="13">
    <source>
        <dbReference type="Proteomes" id="UP000326759"/>
    </source>
</evidence>
<keyword evidence="8" id="KW-0378">Hydrolase</keyword>
<evidence type="ECO:0000256" key="4">
    <source>
        <dbReference type="ARBA" id="ARBA00022475"/>
    </source>
</evidence>
<keyword evidence="9" id="KW-0482">Metalloprotease</keyword>
<keyword evidence="10" id="KW-0472">Membrane</keyword>
<keyword evidence="5" id="KW-0449">Lipoprotein</keyword>
<comment type="subcellular location">
    <subcellularLocation>
        <location evidence="2">Cell membrane</location>
        <topology evidence="2">Lipid-anchor</topology>
        <topology evidence="2">GPI-anchor</topology>
    </subcellularLocation>
</comment>
<dbReference type="Proteomes" id="UP000326759">
    <property type="component" value="Unassembled WGS sequence"/>
</dbReference>
<evidence type="ECO:0000256" key="9">
    <source>
        <dbReference type="ARBA" id="ARBA00023049"/>
    </source>
</evidence>
<evidence type="ECO:0000256" key="7">
    <source>
        <dbReference type="ARBA" id="ARBA00022729"/>
    </source>
</evidence>
<reference evidence="12 13" key="1">
    <citation type="journal article" date="2019" name="PLoS Biol.">
        <title>Sex chromosomes control vertical transmission of feminizing Wolbachia symbionts in an isopod.</title>
        <authorList>
            <person name="Becking T."/>
            <person name="Chebbi M.A."/>
            <person name="Giraud I."/>
            <person name="Moumen B."/>
            <person name="Laverre T."/>
            <person name="Caubet Y."/>
            <person name="Peccoud J."/>
            <person name="Gilbert C."/>
            <person name="Cordaux R."/>
        </authorList>
    </citation>
    <scope>NUCLEOTIDE SEQUENCE [LARGE SCALE GENOMIC DNA]</scope>
    <source>
        <strain evidence="12">ANa2</strain>
        <tissue evidence="12">Whole body excluding digestive tract and cuticle</tissue>
    </source>
</reference>
<evidence type="ECO:0000256" key="11">
    <source>
        <dbReference type="ARBA" id="ARBA00023180"/>
    </source>
</evidence>
<protein>
    <submittedName>
        <fullName evidence="12">Leucyl-cystinyl aminopeptidase</fullName>
    </submittedName>
</protein>
<dbReference type="PANTHER" id="PTHR11533:SF294">
    <property type="entry name" value="THYROTROPIN-RELEASING HORMONE-DEGRADING ECTOENZYME"/>
    <property type="match status" value="1"/>
</dbReference>
<evidence type="ECO:0000256" key="3">
    <source>
        <dbReference type="ARBA" id="ARBA00010136"/>
    </source>
</evidence>
<keyword evidence="5" id="KW-0336">GPI-anchor</keyword>
<evidence type="ECO:0000256" key="6">
    <source>
        <dbReference type="ARBA" id="ARBA00022723"/>
    </source>
</evidence>
<name>A0A5N5TN53_9CRUS</name>
<dbReference type="GO" id="GO:0006508">
    <property type="term" value="P:proteolysis"/>
    <property type="evidence" value="ECO:0007669"/>
    <property type="project" value="TreeGrafter"/>
</dbReference>
<dbReference type="GO" id="GO:0043171">
    <property type="term" value="P:peptide catabolic process"/>
    <property type="evidence" value="ECO:0007669"/>
    <property type="project" value="TreeGrafter"/>
</dbReference>
<evidence type="ECO:0000256" key="5">
    <source>
        <dbReference type="ARBA" id="ARBA00022622"/>
    </source>
</evidence>
<dbReference type="GO" id="GO:0005737">
    <property type="term" value="C:cytoplasm"/>
    <property type="evidence" value="ECO:0007669"/>
    <property type="project" value="TreeGrafter"/>
</dbReference>
<gene>
    <name evidence="12" type="primary">Lnpep_1</name>
    <name evidence="12" type="ORF">Anas_00040</name>
</gene>
<proteinExistence type="inferred from homology"/>
<dbReference type="SUPFAM" id="SSF55486">
    <property type="entry name" value="Metalloproteases ('zincins'), catalytic domain"/>
    <property type="match status" value="1"/>
</dbReference>
<keyword evidence="7" id="KW-0732">Signal</keyword>
<dbReference type="GO" id="GO:0098552">
    <property type="term" value="C:side of membrane"/>
    <property type="evidence" value="ECO:0007669"/>
    <property type="project" value="UniProtKB-KW"/>
</dbReference>
<keyword evidence="13" id="KW-1185">Reference proteome</keyword>
<comment type="caution">
    <text evidence="12">The sequence shown here is derived from an EMBL/GenBank/DDBJ whole genome shotgun (WGS) entry which is preliminary data.</text>
</comment>